<dbReference type="OrthoDB" id="2121828at2759"/>
<accession>A0A834GYY1</accession>
<keyword evidence="12 13" id="KW-0439">Lignin degradation</keyword>
<feature type="domain" description="Plastocyanin-like" evidence="14">
    <location>
        <begin position="3"/>
        <end position="136"/>
    </location>
</feature>
<evidence type="ECO:0000259" key="16">
    <source>
        <dbReference type="Pfam" id="PF07732"/>
    </source>
</evidence>
<dbReference type="InterPro" id="IPR033138">
    <property type="entry name" value="Cu_oxidase_CS"/>
</dbReference>
<dbReference type="InterPro" id="IPR034288">
    <property type="entry name" value="CuRO_1_LCC"/>
</dbReference>
<reference evidence="17" key="1">
    <citation type="submission" date="2019-11" db="EMBL/GenBank/DDBJ databases">
        <authorList>
            <person name="Liu Y."/>
            <person name="Hou J."/>
            <person name="Li T.-Q."/>
            <person name="Guan C.-H."/>
            <person name="Wu X."/>
            <person name="Wu H.-Z."/>
            <person name="Ling F."/>
            <person name="Zhang R."/>
            <person name="Shi X.-G."/>
            <person name="Ren J.-P."/>
            <person name="Chen E.-F."/>
            <person name="Sun J.-M."/>
        </authorList>
    </citation>
    <scope>NUCLEOTIDE SEQUENCE</scope>
    <source>
        <strain evidence="17">Adult_tree_wgs_1</strain>
        <tissue evidence="17">Leaves</tissue>
    </source>
</reference>
<protein>
    <recommendedName>
        <fullName evidence="4 13">Laccase</fullName>
        <ecNumber evidence="4 13">1.10.3.2</ecNumber>
    </recommendedName>
    <alternativeName>
        <fullName evidence="13">Benzenediol:oxygen oxidoreductase</fullName>
    </alternativeName>
    <alternativeName>
        <fullName evidence="13">Diphenol oxidase</fullName>
    </alternativeName>
    <alternativeName>
        <fullName evidence="13">Urishiol oxidase</fullName>
    </alternativeName>
</protein>
<dbReference type="Pfam" id="PF07732">
    <property type="entry name" value="Cu-oxidase_3"/>
    <property type="match status" value="1"/>
</dbReference>
<evidence type="ECO:0000256" key="6">
    <source>
        <dbReference type="ARBA" id="ARBA00022525"/>
    </source>
</evidence>
<sequence length="1435" mass="157093">MDIENQALADGHGPNNSEAFTINGQPGDLYNCSFGTYKLKVVQGKTYLLRIINVALYSELFFKIANHTMTVVAVDACYTNPMVTDVMVISPGQTIDVLLTADQPLASYYMAAHYYDSLGAAYDATTTTAVITYENATPSTPLMPNLPAVNDTSAAFNFYSSLTSLVNGPHWAPVPLKIDEEMFLTEGLGLVPCGANNTCGAPLGLQFAASMNNESFELPTKLSMLEASFYNLTSGIYTTDFPKYPPVVFDYTNTSNNLNTALIMTSRSTKVTKLKFDSTVEIVFQNTALVGKQSHPIHLHGYNFYVLAQGFGNYDPVNGPKMFNLVNPQKRNTVAVPVAGWTVIRFTANNPGVWLMHCHFDSHLSWGLATAFVVEDGPTPSTSLPPPPPDLPLCSSYAKQRRFFSKGGGNAETISVYKRIVFSWFGSWPVTSAEIVEHSFHVQELTLNRLCKQQVITAVNGSLPGPAIQVHEGEWWNANIIDVENQALADGHGPNISDAFTINGWPGDLYNCSSTGTYKLKVVQGETYLLRIINVALNNEIFFKIANHTMTIVAVDACYTNPMVTDVIVITPGQTIDALLTADQPPASYYMAAHAYDSLGADFDKTTARGIITYGNAASSTAPMPTLPDFNDTLLAFKLYTSLTSLVNGPHWAPVPLKVDKYMFVTEGLSVVPCEANNTCGAPFGLAFASSMNNESFELPTKLSMLEAFYYNLTTGVYTADFPSYPPLAFDYTSLSNKLNETLMMTSRSTKVTKLKFNSTVQIVFQNTALLGQQSHPIHLHGYNFYVLAQGFGNYDPVNGPKMFNLVNPQIRNTVGVPVGGWTVIRFTANNPGVWLMHCHFDSHLSWGLATAFVVEDGPTPSTSLPPPPPDLPLCSFYAKKRRFFIKGGGNAETAFIKVQNLTVHRLCHRQVINAVNGGLPGPLIRVHEGDTLVVHVFNKSPYNLTIHWHGIFQLLSGWADGPEYATQCPIRPEHSYTYRFNITGQEGTLWWHAHVQWLRATVHGALIIHPRKGRHSYPFPKPYGEIPILLGEWWNANVIDVENQALATGNAPNNSDAFTINGQPGDLYPCSSNDTYKLEVVYGKTYLLRIINAALNNQLFFKIANHKMTVVAVDAVYTSPMVTDVVLVTPGQTTDVLITANQPPASYYMAALPYASAAGVPFDNTTTTGIIVYQNSKPSKPLMPALPAFNDTPTAFKFNSNLKGLVNGPHWAPVPLEIDEHMFVTVGLGLVACGSKKSTCAGPLGQRLGASMNNASFQFPTKLSMLQAFHGNIGGVYTTDFPDNPPLVFNYTDPNNSFNRSIVMTTKSTKVKKVKYDSTVQIVFQNTAFVGLENHPIHLHGFNFHVLAQGFGNYDAVNAPKKFNLVNPQVRNTIGVPVGGWAVIRFTANNPGVWMLHCHLDAHLPWGLATAIVVENGPTPSTTLPPPPPDLPHC</sequence>
<dbReference type="InterPro" id="IPR011707">
    <property type="entry name" value="Cu-oxidase-like_N"/>
</dbReference>
<dbReference type="CDD" id="cd13875">
    <property type="entry name" value="CuRO_2_LCC_plant"/>
    <property type="match status" value="3"/>
</dbReference>
<keyword evidence="7 13" id="KW-0479">Metal-binding</keyword>
<feature type="domain" description="Plastocyanin-like" evidence="15">
    <location>
        <begin position="1281"/>
        <end position="1417"/>
    </location>
</feature>
<dbReference type="InterPro" id="IPR045087">
    <property type="entry name" value="Cu-oxidase_fam"/>
</dbReference>
<feature type="domain" description="Plastocyanin-like" evidence="14">
    <location>
        <begin position="1026"/>
        <end position="1177"/>
    </location>
</feature>
<keyword evidence="6 13" id="KW-0964">Secreted</keyword>
<dbReference type="InterPro" id="IPR017761">
    <property type="entry name" value="Laccase"/>
</dbReference>
<dbReference type="GO" id="GO:0046274">
    <property type="term" value="P:lignin catabolic process"/>
    <property type="evidence" value="ECO:0007669"/>
    <property type="project" value="UniProtKB-KW"/>
</dbReference>
<evidence type="ECO:0000256" key="5">
    <source>
        <dbReference type="ARBA" id="ARBA00022523"/>
    </source>
</evidence>
<feature type="domain" description="Plastocyanin-like" evidence="16">
    <location>
        <begin position="899"/>
        <end position="1013"/>
    </location>
</feature>
<dbReference type="NCBIfam" id="TIGR03389">
    <property type="entry name" value="laccase"/>
    <property type="match status" value="1"/>
</dbReference>
<evidence type="ECO:0000256" key="1">
    <source>
        <dbReference type="ARBA" id="ARBA00000349"/>
    </source>
</evidence>
<comment type="subcellular location">
    <subcellularLocation>
        <location evidence="2 13">Secreted</location>
        <location evidence="2 13">Extracellular space</location>
        <location evidence="2 13">Apoplast</location>
    </subcellularLocation>
</comment>
<keyword evidence="10 13" id="KW-0186">Copper</keyword>
<evidence type="ECO:0000256" key="12">
    <source>
        <dbReference type="ARBA" id="ARBA00023185"/>
    </source>
</evidence>
<comment type="catalytic activity">
    <reaction evidence="1 13">
        <text>4 hydroquinone + O2 = 4 benzosemiquinone + 2 H2O</text>
        <dbReference type="Rhea" id="RHEA:11276"/>
        <dbReference type="ChEBI" id="CHEBI:15377"/>
        <dbReference type="ChEBI" id="CHEBI:15379"/>
        <dbReference type="ChEBI" id="CHEBI:17594"/>
        <dbReference type="ChEBI" id="CHEBI:17977"/>
        <dbReference type="EC" id="1.10.3.2"/>
    </reaction>
</comment>
<dbReference type="PANTHER" id="PTHR11709:SF9">
    <property type="entry name" value="LACCASE-7"/>
    <property type="match status" value="1"/>
</dbReference>
<dbReference type="InterPro" id="IPR034289">
    <property type="entry name" value="CuRO_3_LCC"/>
</dbReference>
<dbReference type="Gene3D" id="2.60.40.420">
    <property type="entry name" value="Cupredoxins - blue copper proteins"/>
    <property type="match status" value="7"/>
</dbReference>
<evidence type="ECO:0000313" key="17">
    <source>
        <dbReference type="EMBL" id="KAF7142398.1"/>
    </source>
</evidence>
<dbReference type="PROSITE" id="PS00079">
    <property type="entry name" value="MULTICOPPER_OXIDASE1"/>
    <property type="match status" value="3"/>
</dbReference>
<feature type="domain" description="Plastocyanin-like" evidence="15">
    <location>
        <begin position="722"/>
        <end position="857"/>
    </location>
</feature>
<keyword evidence="11" id="KW-0325">Glycoprotein</keyword>
<dbReference type="InterPro" id="IPR011706">
    <property type="entry name" value="Cu-oxidase_C"/>
</dbReference>
<evidence type="ECO:0000256" key="9">
    <source>
        <dbReference type="ARBA" id="ARBA00023002"/>
    </source>
</evidence>
<dbReference type="PROSITE" id="PS00080">
    <property type="entry name" value="MULTICOPPER_OXIDASE2"/>
    <property type="match status" value="3"/>
</dbReference>
<keyword evidence="9 13" id="KW-0560">Oxidoreductase</keyword>
<keyword evidence="5 13" id="KW-0052">Apoplast</keyword>
<evidence type="ECO:0000256" key="7">
    <source>
        <dbReference type="ARBA" id="ARBA00022723"/>
    </source>
</evidence>
<evidence type="ECO:0000256" key="11">
    <source>
        <dbReference type="ARBA" id="ARBA00023180"/>
    </source>
</evidence>
<evidence type="ECO:0000313" key="18">
    <source>
        <dbReference type="Proteomes" id="UP000626092"/>
    </source>
</evidence>
<evidence type="ECO:0000259" key="15">
    <source>
        <dbReference type="Pfam" id="PF07731"/>
    </source>
</evidence>
<dbReference type="GO" id="GO:0048046">
    <property type="term" value="C:apoplast"/>
    <property type="evidence" value="ECO:0007669"/>
    <property type="project" value="UniProtKB-SubCell"/>
</dbReference>
<dbReference type="SUPFAM" id="SSF49503">
    <property type="entry name" value="Cupredoxins"/>
    <property type="match status" value="7"/>
</dbReference>
<evidence type="ECO:0000256" key="3">
    <source>
        <dbReference type="ARBA" id="ARBA00010609"/>
    </source>
</evidence>
<evidence type="ECO:0000256" key="13">
    <source>
        <dbReference type="RuleBase" id="RU361119"/>
    </source>
</evidence>
<dbReference type="InterPro" id="IPR002355">
    <property type="entry name" value="Cu_oxidase_Cu_BS"/>
</dbReference>
<evidence type="ECO:0000256" key="10">
    <source>
        <dbReference type="ARBA" id="ARBA00023008"/>
    </source>
</evidence>
<name>A0A834GYY1_RHOSS</name>
<dbReference type="EMBL" id="WJXA01000005">
    <property type="protein sequence ID" value="KAF7142398.1"/>
    <property type="molecule type" value="Genomic_DNA"/>
</dbReference>
<comment type="cofactor">
    <cofactor evidence="13">
        <name>Cu cation</name>
        <dbReference type="ChEBI" id="CHEBI:23378"/>
    </cofactor>
    <text evidence="13">Binds 4 Cu cations per monomer.</text>
</comment>
<keyword evidence="18" id="KW-1185">Reference proteome</keyword>
<keyword evidence="8 13" id="KW-0677">Repeat</keyword>
<proteinExistence type="inferred from homology"/>
<feature type="domain" description="Plastocyanin-like" evidence="14">
    <location>
        <begin position="470"/>
        <end position="617"/>
    </location>
</feature>
<dbReference type="Proteomes" id="UP000626092">
    <property type="component" value="Unassembled WGS sequence"/>
</dbReference>
<dbReference type="CDD" id="cd13897">
    <property type="entry name" value="CuRO_3_LCC_plant"/>
    <property type="match status" value="2"/>
</dbReference>
<feature type="domain" description="Plastocyanin-like" evidence="15">
    <location>
        <begin position="241"/>
        <end position="376"/>
    </location>
</feature>
<comment type="function">
    <text evidence="13">Lignin degradation and detoxification of lignin-derived products.</text>
</comment>
<comment type="caution">
    <text evidence="17">The sequence shown here is derived from an EMBL/GenBank/DDBJ whole genome shotgun (WGS) entry which is preliminary data.</text>
</comment>
<dbReference type="Pfam" id="PF07731">
    <property type="entry name" value="Cu-oxidase_2"/>
    <property type="match status" value="3"/>
</dbReference>
<dbReference type="CDD" id="cd13849">
    <property type="entry name" value="CuRO_1_LCC_plant"/>
    <property type="match status" value="1"/>
</dbReference>
<gene>
    <name evidence="17" type="ORF">RHSIM_Rhsim05G0202300</name>
</gene>
<evidence type="ECO:0000256" key="8">
    <source>
        <dbReference type="ARBA" id="ARBA00022737"/>
    </source>
</evidence>
<dbReference type="FunFam" id="2.60.40.420:FF:000049">
    <property type="entry name" value="Laccase"/>
    <property type="match status" value="1"/>
</dbReference>
<evidence type="ECO:0000256" key="2">
    <source>
        <dbReference type="ARBA" id="ARBA00004271"/>
    </source>
</evidence>
<dbReference type="GO" id="GO:0052716">
    <property type="term" value="F:hydroquinone:oxygen oxidoreductase activity"/>
    <property type="evidence" value="ECO:0007669"/>
    <property type="project" value="UniProtKB-EC"/>
</dbReference>
<organism evidence="17 18">
    <name type="scientific">Rhododendron simsii</name>
    <name type="common">Sims's rhododendron</name>
    <dbReference type="NCBI Taxonomy" id="118357"/>
    <lineage>
        <taxon>Eukaryota</taxon>
        <taxon>Viridiplantae</taxon>
        <taxon>Streptophyta</taxon>
        <taxon>Embryophyta</taxon>
        <taxon>Tracheophyta</taxon>
        <taxon>Spermatophyta</taxon>
        <taxon>Magnoliopsida</taxon>
        <taxon>eudicotyledons</taxon>
        <taxon>Gunneridae</taxon>
        <taxon>Pentapetalae</taxon>
        <taxon>asterids</taxon>
        <taxon>Ericales</taxon>
        <taxon>Ericaceae</taxon>
        <taxon>Ericoideae</taxon>
        <taxon>Rhodoreae</taxon>
        <taxon>Rhododendron</taxon>
    </lineage>
</organism>
<dbReference type="Pfam" id="PF00394">
    <property type="entry name" value="Cu-oxidase"/>
    <property type="match status" value="3"/>
</dbReference>
<dbReference type="InterPro" id="IPR034285">
    <property type="entry name" value="CuRO_2_LCC"/>
</dbReference>
<dbReference type="EC" id="1.10.3.2" evidence="4 13"/>
<evidence type="ECO:0000259" key="14">
    <source>
        <dbReference type="Pfam" id="PF00394"/>
    </source>
</evidence>
<dbReference type="GO" id="GO:0005507">
    <property type="term" value="F:copper ion binding"/>
    <property type="evidence" value="ECO:0007669"/>
    <property type="project" value="InterPro"/>
</dbReference>
<comment type="similarity">
    <text evidence="3 13">Belongs to the multicopper oxidase family.</text>
</comment>
<dbReference type="PANTHER" id="PTHR11709">
    <property type="entry name" value="MULTI-COPPER OXIDASE"/>
    <property type="match status" value="1"/>
</dbReference>
<dbReference type="InterPro" id="IPR008972">
    <property type="entry name" value="Cupredoxin"/>
</dbReference>
<dbReference type="InterPro" id="IPR001117">
    <property type="entry name" value="Cu-oxidase_2nd"/>
</dbReference>
<evidence type="ECO:0000256" key="4">
    <source>
        <dbReference type="ARBA" id="ARBA00012297"/>
    </source>
</evidence>